<evidence type="ECO:0000313" key="6">
    <source>
        <dbReference type="EMBL" id="KAG8178133.1"/>
    </source>
</evidence>
<dbReference type="AlphaFoldDB" id="A0AAV6U2E3"/>
<dbReference type="PIRSF" id="PIRSF018169">
    <property type="entry name" value="PAF_acetylhydrolase"/>
    <property type="match status" value="1"/>
</dbReference>
<reference evidence="6 7" key="1">
    <citation type="journal article" date="2022" name="Nat. Ecol. Evol.">
        <title>A masculinizing supergene underlies an exaggerated male reproductive morph in a spider.</title>
        <authorList>
            <person name="Hendrickx F."/>
            <person name="De Corte Z."/>
            <person name="Sonet G."/>
            <person name="Van Belleghem S.M."/>
            <person name="Kostlbacher S."/>
            <person name="Vangestel C."/>
        </authorList>
    </citation>
    <scope>NUCLEOTIDE SEQUENCE [LARGE SCALE GENOMIC DNA]</scope>
    <source>
        <strain evidence="6">W744_W776</strain>
    </source>
</reference>
<sequence length="343" mass="38346">MLTFSRRRPVTLSGFRTRATSRDTPCSSRYGPHFSRKPSPGDIHTPCAWDAAPLVLEGHPYPVLVFSHGLGGCRTTYTTFCLEMASRGIVVAALEHRDYSACMTFYFESQEGEEKMNKRWMLFKKVKSGKGEFAIRNQQVHQRARECSRALDMLSDLTCGLPVHNVLATSSLRLDAFAGLLDIDRACAAGHSFGGATVIAAMAEDKRFKAGLGLDTWMLPLREETSVFAHVEQPMLFVNMEKFQTKENLRVMKQVQTQSPLKKVVTLRGTVHLNQCDVPFLCDGTMRRMFGASSRLNRFTAMQLTTNLCGAFLSKHIDIPTDAKYTTHIQQHSSVIQEGITSV</sequence>
<organism evidence="6 7">
    <name type="scientific">Oedothorax gibbosus</name>
    <dbReference type="NCBI Taxonomy" id="931172"/>
    <lineage>
        <taxon>Eukaryota</taxon>
        <taxon>Metazoa</taxon>
        <taxon>Ecdysozoa</taxon>
        <taxon>Arthropoda</taxon>
        <taxon>Chelicerata</taxon>
        <taxon>Arachnida</taxon>
        <taxon>Araneae</taxon>
        <taxon>Araneomorphae</taxon>
        <taxon>Entelegynae</taxon>
        <taxon>Araneoidea</taxon>
        <taxon>Linyphiidae</taxon>
        <taxon>Erigoninae</taxon>
        <taxon>Oedothorax</taxon>
    </lineage>
</organism>
<protein>
    <recommendedName>
        <fullName evidence="1">1-alkyl-2-acetylglycerophosphocholine esterase</fullName>
        <ecNumber evidence="1">3.1.1.47</ecNumber>
    </recommendedName>
</protein>
<comment type="caution">
    <text evidence="6">The sequence shown here is derived from an EMBL/GenBank/DDBJ whole genome shotgun (WGS) entry which is preliminary data.</text>
</comment>
<name>A0AAV6U2E3_9ARAC</name>
<feature type="active site" description="Charge relay system" evidence="5">
    <location>
        <position position="215"/>
    </location>
</feature>
<keyword evidence="4" id="KW-0443">Lipid metabolism</keyword>
<dbReference type="EC" id="3.1.1.47" evidence="1"/>
<keyword evidence="3" id="KW-0442">Lipid degradation</keyword>
<dbReference type="Proteomes" id="UP000827092">
    <property type="component" value="Unassembled WGS sequence"/>
</dbReference>
<dbReference type="InterPro" id="IPR029058">
    <property type="entry name" value="AB_hydrolase_fold"/>
</dbReference>
<feature type="active site" description="Nucleophile" evidence="5">
    <location>
        <position position="192"/>
    </location>
</feature>
<dbReference type="SUPFAM" id="SSF53474">
    <property type="entry name" value="alpha/beta-Hydrolases"/>
    <property type="match status" value="1"/>
</dbReference>
<accession>A0AAV6U2E3</accession>
<dbReference type="PANTHER" id="PTHR10272:SF0">
    <property type="entry name" value="PLATELET-ACTIVATING FACTOR ACETYLHYDROLASE"/>
    <property type="match status" value="1"/>
</dbReference>
<dbReference type="GO" id="GO:0003847">
    <property type="term" value="F:1-alkyl-2-acetylglycerophosphocholine esterase activity"/>
    <property type="evidence" value="ECO:0007669"/>
    <property type="project" value="UniProtKB-EC"/>
</dbReference>
<evidence type="ECO:0000256" key="5">
    <source>
        <dbReference type="PIRSR" id="PIRSR018169-1"/>
    </source>
</evidence>
<dbReference type="Pfam" id="PF03403">
    <property type="entry name" value="PAF-AH_p_II"/>
    <property type="match status" value="1"/>
</dbReference>
<keyword evidence="7" id="KW-1185">Reference proteome</keyword>
<dbReference type="GO" id="GO:0016042">
    <property type="term" value="P:lipid catabolic process"/>
    <property type="evidence" value="ECO:0007669"/>
    <property type="project" value="UniProtKB-KW"/>
</dbReference>
<feature type="active site" description="Charge relay system" evidence="5">
    <location>
        <position position="272"/>
    </location>
</feature>
<evidence type="ECO:0000256" key="2">
    <source>
        <dbReference type="ARBA" id="ARBA00022801"/>
    </source>
</evidence>
<proteinExistence type="predicted"/>
<dbReference type="PANTHER" id="PTHR10272">
    <property type="entry name" value="PLATELET-ACTIVATING FACTOR ACETYLHYDROLASE"/>
    <property type="match status" value="1"/>
</dbReference>
<evidence type="ECO:0000256" key="3">
    <source>
        <dbReference type="ARBA" id="ARBA00022963"/>
    </source>
</evidence>
<evidence type="ECO:0000256" key="1">
    <source>
        <dbReference type="ARBA" id="ARBA00013201"/>
    </source>
</evidence>
<gene>
    <name evidence="6" type="ORF">JTE90_025246</name>
</gene>
<dbReference type="EMBL" id="JAFNEN010000715">
    <property type="protein sequence ID" value="KAG8178133.1"/>
    <property type="molecule type" value="Genomic_DNA"/>
</dbReference>
<dbReference type="Gene3D" id="3.40.50.1820">
    <property type="entry name" value="alpha/beta hydrolase"/>
    <property type="match status" value="1"/>
</dbReference>
<evidence type="ECO:0000313" key="7">
    <source>
        <dbReference type="Proteomes" id="UP000827092"/>
    </source>
</evidence>
<evidence type="ECO:0000256" key="4">
    <source>
        <dbReference type="ARBA" id="ARBA00023098"/>
    </source>
</evidence>
<dbReference type="InterPro" id="IPR016715">
    <property type="entry name" value="PAF_acetylhydro_eukaryote"/>
</dbReference>
<keyword evidence="2" id="KW-0378">Hydrolase</keyword>